<dbReference type="InterPro" id="IPR014780">
    <property type="entry name" value="tRNA_psdUridine_synth_TruB"/>
</dbReference>
<name>A0A835HYC9_9MAGN</name>
<evidence type="ECO:0000259" key="6">
    <source>
        <dbReference type="Pfam" id="PF01509"/>
    </source>
</evidence>
<evidence type="ECO:0000256" key="4">
    <source>
        <dbReference type="ARBA" id="ARBA00023235"/>
    </source>
</evidence>
<keyword evidence="4" id="KW-0413">Isomerase</keyword>
<keyword evidence="8" id="KW-1185">Reference proteome</keyword>
<feature type="region of interest" description="Disordered" evidence="5">
    <location>
        <begin position="1"/>
        <end position="35"/>
    </location>
</feature>
<evidence type="ECO:0000313" key="8">
    <source>
        <dbReference type="Proteomes" id="UP000631114"/>
    </source>
</evidence>
<comment type="caution">
    <text evidence="7">The sequence shown here is derived from an EMBL/GenBank/DDBJ whole genome shotgun (WGS) entry which is preliminary data.</text>
</comment>
<evidence type="ECO:0000256" key="2">
    <source>
        <dbReference type="ARBA" id="ARBA00012787"/>
    </source>
</evidence>
<dbReference type="Pfam" id="PF01509">
    <property type="entry name" value="TruB_N"/>
    <property type="match status" value="1"/>
</dbReference>
<accession>A0A835HYC9</accession>
<dbReference type="PANTHER" id="PTHR13767">
    <property type="entry name" value="TRNA-PSEUDOURIDINE SYNTHASE"/>
    <property type="match status" value="1"/>
</dbReference>
<feature type="domain" description="Pseudouridine synthase II N-terminal" evidence="6">
    <location>
        <begin position="96"/>
        <end position="147"/>
    </location>
</feature>
<dbReference type="GO" id="GO:0003723">
    <property type="term" value="F:RNA binding"/>
    <property type="evidence" value="ECO:0007669"/>
    <property type="project" value="InterPro"/>
</dbReference>
<dbReference type="AlphaFoldDB" id="A0A835HYC9"/>
<dbReference type="GO" id="GO:1990481">
    <property type="term" value="P:mRNA pseudouridine synthesis"/>
    <property type="evidence" value="ECO:0007669"/>
    <property type="project" value="TreeGrafter"/>
</dbReference>
<dbReference type="GO" id="GO:0005634">
    <property type="term" value="C:nucleus"/>
    <property type="evidence" value="ECO:0007669"/>
    <property type="project" value="TreeGrafter"/>
</dbReference>
<dbReference type="OrthoDB" id="9995526at2759"/>
<dbReference type="Proteomes" id="UP000631114">
    <property type="component" value="Unassembled WGS sequence"/>
</dbReference>
<proteinExistence type="inferred from homology"/>
<dbReference type="EMBL" id="JADFTS010000005">
    <property type="protein sequence ID" value="KAF9606633.1"/>
    <property type="molecule type" value="Genomic_DNA"/>
</dbReference>
<dbReference type="GO" id="GO:0006400">
    <property type="term" value="P:tRNA modification"/>
    <property type="evidence" value="ECO:0007669"/>
    <property type="project" value="TreeGrafter"/>
</dbReference>
<dbReference type="PANTHER" id="PTHR13767:SF2">
    <property type="entry name" value="PSEUDOURIDYLATE SYNTHASE TRUB1"/>
    <property type="match status" value="1"/>
</dbReference>
<dbReference type="EC" id="5.4.99.25" evidence="2"/>
<feature type="compositionally biased region" description="Basic and acidic residues" evidence="5">
    <location>
        <begin position="26"/>
        <end position="35"/>
    </location>
</feature>
<gene>
    <name evidence="7" type="ORF">IFM89_027314</name>
</gene>
<dbReference type="InterPro" id="IPR002501">
    <property type="entry name" value="PsdUridine_synth_N"/>
</dbReference>
<evidence type="ECO:0000256" key="3">
    <source>
        <dbReference type="ARBA" id="ARBA00022694"/>
    </source>
</evidence>
<evidence type="ECO:0000313" key="7">
    <source>
        <dbReference type="EMBL" id="KAF9606633.1"/>
    </source>
</evidence>
<reference evidence="7 8" key="1">
    <citation type="submission" date="2020-10" db="EMBL/GenBank/DDBJ databases">
        <title>The Coptis chinensis genome and diversification of protoberbering-type alkaloids.</title>
        <authorList>
            <person name="Wang B."/>
            <person name="Shu S."/>
            <person name="Song C."/>
            <person name="Liu Y."/>
        </authorList>
    </citation>
    <scope>NUCLEOTIDE SEQUENCE [LARGE SCALE GENOMIC DNA]</scope>
    <source>
        <strain evidence="7">HL-2020</strain>
        <tissue evidence="7">Leaf</tissue>
    </source>
</reference>
<dbReference type="SUPFAM" id="SSF55120">
    <property type="entry name" value="Pseudouridine synthase"/>
    <property type="match status" value="1"/>
</dbReference>
<dbReference type="InterPro" id="IPR020103">
    <property type="entry name" value="PsdUridine_synth_cat_dom_sf"/>
</dbReference>
<dbReference type="Gene3D" id="3.30.2350.10">
    <property type="entry name" value="Pseudouridine synthase"/>
    <property type="match status" value="1"/>
</dbReference>
<comment type="similarity">
    <text evidence="1">Belongs to the pseudouridine synthase TruB family.</text>
</comment>
<evidence type="ECO:0000256" key="1">
    <source>
        <dbReference type="ARBA" id="ARBA00008999"/>
    </source>
</evidence>
<keyword evidence="3" id="KW-0819">tRNA processing</keyword>
<organism evidence="7 8">
    <name type="scientific">Coptis chinensis</name>
    <dbReference type="NCBI Taxonomy" id="261450"/>
    <lineage>
        <taxon>Eukaryota</taxon>
        <taxon>Viridiplantae</taxon>
        <taxon>Streptophyta</taxon>
        <taxon>Embryophyta</taxon>
        <taxon>Tracheophyta</taxon>
        <taxon>Spermatophyta</taxon>
        <taxon>Magnoliopsida</taxon>
        <taxon>Ranunculales</taxon>
        <taxon>Ranunculaceae</taxon>
        <taxon>Coptidoideae</taxon>
        <taxon>Coptis</taxon>
    </lineage>
</organism>
<protein>
    <recommendedName>
        <fullName evidence="2">tRNA pseudouridine(55) synthase</fullName>
        <ecNumber evidence="2">5.4.99.25</ecNumber>
    </recommendedName>
</protein>
<dbReference type="GO" id="GO:0160148">
    <property type="term" value="F:tRNA pseudouridine(55) synthase activity"/>
    <property type="evidence" value="ECO:0007669"/>
    <property type="project" value="UniProtKB-EC"/>
</dbReference>
<evidence type="ECO:0000256" key="5">
    <source>
        <dbReference type="SAM" id="MobiDB-lite"/>
    </source>
</evidence>
<sequence length="166" mass="18743">MIISRPVSPPPCRHRLTKQSALSNEEESHSGIEGWVDQKLDKSKRKYYNKRRKRMYGSDSDDDSQISEEDKILHSFAGSNVLEGRMDFIHCLWKARRLVKVQKVGHAGTLDPMATGLLIVCVGKATKVVDRFQGMIKGYSGVFRLGRPLQLGMLIHRSVSPSLVSY</sequence>